<dbReference type="EMBL" id="OW240914">
    <property type="protein sequence ID" value="CAH2272817.1"/>
    <property type="molecule type" value="Genomic_DNA"/>
</dbReference>
<dbReference type="Proteomes" id="UP001295444">
    <property type="component" value="Chromosome 03"/>
</dbReference>
<proteinExistence type="predicted"/>
<gene>
    <name evidence="1" type="ORF">PECUL_23A054552</name>
</gene>
<reference evidence="1" key="1">
    <citation type="submission" date="2022-03" db="EMBL/GenBank/DDBJ databases">
        <authorList>
            <person name="Alioto T."/>
            <person name="Alioto T."/>
            <person name="Gomez Garrido J."/>
        </authorList>
    </citation>
    <scope>NUCLEOTIDE SEQUENCE</scope>
</reference>
<sequence length="115" mass="13659">MQALQHSQVQTQEHMASMEEMRRWKNIKMRGLPETMEAVPYFFRRLLTYLFSVKQAKGMPLHGWYRIPKMASSTPETRRDVIVRFQQNLDRLLFMAVIRSKSPLRFEGAFIPTDP</sequence>
<dbReference type="Gene3D" id="3.30.70.1820">
    <property type="entry name" value="L1 transposable element, RRM domain"/>
    <property type="match status" value="1"/>
</dbReference>
<dbReference type="AlphaFoldDB" id="A0AAD1RJ60"/>
<evidence type="ECO:0000313" key="2">
    <source>
        <dbReference type="Proteomes" id="UP001295444"/>
    </source>
</evidence>
<organism evidence="1 2">
    <name type="scientific">Pelobates cultripes</name>
    <name type="common">Western spadefoot toad</name>
    <dbReference type="NCBI Taxonomy" id="61616"/>
    <lineage>
        <taxon>Eukaryota</taxon>
        <taxon>Metazoa</taxon>
        <taxon>Chordata</taxon>
        <taxon>Craniata</taxon>
        <taxon>Vertebrata</taxon>
        <taxon>Euteleostomi</taxon>
        <taxon>Amphibia</taxon>
        <taxon>Batrachia</taxon>
        <taxon>Anura</taxon>
        <taxon>Pelobatoidea</taxon>
        <taxon>Pelobatidae</taxon>
        <taxon>Pelobates</taxon>
    </lineage>
</organism>
<accession>A0AAD1RJ60</accession>
<keyword evidence="2" id="KW-1185">Reference proteome</keyword>
<name>A0AAD1RJ60_PELCU</name>
<protein>
    <submittedName>
        <fullName evidence="1">Uncharacterized protein</fullName>
    </submittedName>
</protein>
<evidence type="ECO:0000313" key="1">
    <source>
        <dbReference type="EMBL" id="CAH2272817.1"/>
    </source>
</evidence>